<protein>
    <recommendedName>
        <fullName evidence="9">23S rRNA (uracil(1939)-C(5))-methyltransferase RlmD</fullName>
        <ecNumber evidence="9">2.1.1.190</ecNumber>
    </recommendedName>
    <alternativeName>
        <fullName evidence="9">23S rRNA(m5U1939)-methyltransferase</fullName>
    </alternativeName>
</protein>
<evidence type="ECO:0000256" key="7">
    <source>
        <dbReference type="ARBA" id="ARBA00023004"/>
    </source>
</evidence>
<feature type="active site" description="Nucleophile" evidence="9 10">
    <location>
        <position position="401"/>
    </location>
</feature>
<keyword evidence="5 9" id="KW-0949">S-adenosyl-L-methionine</keyword>
<dbReference type="InterPro" id="IPR001566">
    <property type="entry name" value="23S_rRNA_MeTrfase_RlmD"/>
</dbReference>
<evidence type="ECO:0000256" key="3">
    <source>
        <dbReference type="ARBA" id="ARBA00022603"/>
    </source>
</evidence>
<dbReference type="Gene3D" id="2.40.50.1070">
    <property type="match status" value="1"/>
</dbReference>
<dbReference type="RefSeq" id="WP_233053866.1">
    <property type="nucleotide sequence ID" value="NZ_JAIMJA010000017.1"/>
</dbReference>
<sequence>MAQFFKPKAANHTALPSPVTVQIDRFDHQGRGMAKVKGKTLFVAGALPGETVVASIEQEKKEYAKGQVIKVVSASAQRQAPVCPHYQICGGCDLQHLNSHSQLQYKAESLLALVAKFAQVRNISLSPTLSGEPLGYRRSARFGLQFNKKQRRLEMSFRRKSSNQLFKQTCCPVLAPQLDTLIKPVQQLLQQLSIVEKLGHIAFYLAEQGPALLLRHLKPLTKADEQRLLTFAQQHHVLWFLQGNDNHVQALAHQGQLSYALPAWQLNIDFSPNNFIQVNDQVNQKMIAQALDWLDVQPDDRVIDLFAGLGNFSLPLATLAKQVVGVEGIDTMVEQANRNAEQAGLANLSFYQADLSSDFSQQPWAKETFNKALLDPARDGALFVTEHLAKLNCERIVYVSCHPATMARDAQALIERGYDLVKLGLVDMFPNTAHMESMALFQRKKKK</sequence>
<keyword evidence="14" id="KW-1185">Reference proteome</keyword>
<comment type="catalytic activity">
    <reaction evidence="9">
        <text>uridine(1939) in 23S rRNA + S-adenosyl-L-methionine = 5-methyluridine(1939) in 23S rRNA + S-adenosyl-L-homocysteine + H(+)</text>
        <dbReference type="Rhea" id="RHEA:42908"/>
        <dbReference type="Rhea" id="RHEA-COMP:10278"/>
        <dbReference type="Rhea" id="RHEA-COMP:10279"/>
        <dbReference type="ChEBI" id="CHEBI:15378"/>
        <dbReference type="ChEBI" id="CHEBI:57856"/>
        <dbReference type="ChEBI" id="CHEBI:59789"/>
        <dbReference type="ChEBI" id="CHEBI:65315"/>
        <dbReference type="ChEBI" id="CHEBI:74447"/>
        <dbReference type="EC" id="2.1.1.190"/>
    </reaction>
</comment>
<keyword evidence="1 9" id="KW-0004">4Fe-4S</keyword>
<dbReference type="Pfam" id="PF01938">
    <property type="entry name" value="TRAM"/>
    <property type="match status" value="1"/>
</dbReference>
<feature type="binding site" evidence="9">
    <location>
        <position position="92"/>
    </location>
    <ligand>
        <name>[4Fe-4S] cluster</name>
        <dbReference type="ChEBI" id="CHEBI:49883"/>
    </ligand>
</feature>
<name>A0ABS8WF00_9GAMM</name>
<feature type="active site" evidence="11">
    <location>
        <position position="401"/>
    </location>
</feature>
<dbReference type="InterPro" id="IPR030390">
    <property type="entry name" value="MeTrfase_TrmA_AS"/>
</dbReference>
<keyword evidence="3 9" id="KW-0489">Methyltransferase</keyword>
<evidence type="ECO:0000313" key="14">
    <source>
        <dbReference type="Proteomes" id="UP001201273"/>
    </source>
</evidence>
<evidence type="ECO:0000256" key="9">
    <source>
        <dbReference type="HAMAP-Rule" id="MF_01010"/>
    </source>
</evidence>
<dbReference type="InterPro" id="IPR002792">
    <property type="entry name" value="TRAM_dom"/>
</dbReference>
<comment type="caution">
    <text evidence="13">The sequence shown here is derived from an EMBL/GenBank/DDBJ whole genome shotgun (WGS) entry which is preliminary data.</text>
</comment>
<feature type="domain" description="TRAM" evidence="12">
    <location>
        <begin position="12"/>
        <end position="70"/>
    </location>
</feature>
<feature type="binding site" evidence="9">
    <location>
        <position position="89"/>
    </location>
    <ligand>
        <name>[4Fe-4S] cluster</name>
        <dbReference type="ChEBI" id="CHEBI:49883"/>
    </ligand>
</feature>
<dbReference type="InterPro" id="IPR029063">
    <property type="entry name" value="SAM-dependent_MTases_sf"/>
</dbReference>
<dbReference type="Gene3D" id="3.40.50.150">
    <property type="entry name" value="Vaccinia Virus protein VP39"/>
    <property type="match status" value="1"/>
</dbReference>
<organism evidence="13 14">
    <name type="scientific">Motilimonas cestriensis</name>
    <dbReference type="NCBI Taxonomy" id="2742685"/>
    <lineage>
        <taxon>Bacteria</taxon>
        <taxon>Pseudomonadati</taxon>
        <taxon>Pseudomonadota</taxon>
        <taxon>Gammaproteobacteria</taxon>
        <taxon>Alteromonadales</taxon>
        <taxon>Alteromonadales genera incertae sedis</taxon>
        <taxon>Motilimonas</taxon>
    </lineage>
</organism>
<dbReference type="PROSITE" id="PS50926">
    <property type="entry name" value="TRAM"/>
    <property type="match status" value="1"/>
</dbReference>
<keyword evidence="2 9" id="KW-0698">rRNA processing</keyword>
<feature type="binding site" evidence="9 10">
    <location>
        <position position="375"/>
    </location>
    <ligand>
        <name>S-adenosyl-L-methionine</name>
        <dbReference type="ChEBI" id="CHEBI:59789"/>
    </ligand>
</feature>
<feature type="binding site" evidence="9 10">
    <location>
        <position position="327"/>
    </location>
    <ligand>
        <name>S-adenosyl-L-methionine</name>
        <dbReference type="ChEBI" id="CHEBI:59789"/>
    </ligand>
</feature>
<keyword evidence="6 9" id="KW-0479">Metal-binding</keyword>
<evidence type="ECO:0000256" key="10">
    <source>
        <dbReference type="PROSITE-ProRule" id="PRU01024"/>
    </source>
</evidence>
<comment type="similarity">
    <text evidence="9">Belongs to the class I-like SAM-binding methyltransferase superfamily. RNA M5U methyltransferase family. RlmD subfamily.</text>
</comment>
<evidence type="ECO:0000259" key="12">
    <source>
        <dbReference type="PROSITE" id="PS50926"/>
    </source>
</evidence>
<feature type="binding site" evidence="9">
    <location>
        <position position="354"/>
    </location>
    <ligand>
        <name>S-adenosyl-L-methionine</name>
        <dbReference type="ChEBI" id="CHEBI:59789"/>
    </ligand>
</feature>
<gene>
    <name evidence="9 13" type="primary">rlmD</name>
    <name evidence="13" type="ORF">K6Y31_15495</name>
</gene>
<dbReference type="SUPFAM" id="SSF53335">
    <property type="entry name" value="S-adenosyl-L-methionine-dependent methyltransferases"/>
    <property type="match status" value="1"/>
</dbReference>
<evidence type="ECO:0000256" key="6">
    <source>
        <dbReference type="ARBA" id="ARBA00022723"/>
    </source>
</evidence>
<dbReference type="EMBL" id="JAIMJA010000017">
    <property type="protein sequence ID" value="MCE2596216.1"/>
    <property type="molecule type" value="Genomic_DNA"/>
</dbReference>
<comment type="function">
    <text evidence="9">Catalyzes the formation of 5-methyl-uridine at position 1939 (m5U1939) in 23S rRNA.</text>
</comment>
<dbReference type="CDD" id="cd02440">
    <property type="entry name" value="AdoMet_MTases"/>
    <property type="match status" value="1"/>
</dbReference>
<dbReference type="GO" id="GO:0032259">
    <property type="term" value="P:methylation"/>
    <property type="evidence" value="ECO:0007669"/>
    <property type="project" value="UniProtKB-KW"/>
</dbReference>
<dbReference type="NCBIfam" id="NF009639">
    <property type="entry name" value="PRK13168.1"/>
    <property type="match status" value="1"/>
</dbReference>
<keyword evidence="8 9" id="KW-0411">Iron-sulfur</keyword>
<dbReference type="NCBIfam" id="TIGR00479">
    <property type="entry name" value="rumA"/>
    <property type="match status" value="1"/>
</dbReference>
<feature type="binding site" evidence="9">
    <location>
        <position position="83"/>
    </location>
    <ligand>
        <name>[4Fe-4S] cluster</name>
        <dbReference type="ChEBI" id="CHEBI:49883"/>
    </ligand>
</feature>
<evidence type="ECO:0000256" key="8">
    <source>
        <dbReference type="ARBA" id="ARBA00023014"/>
    </source>
</evidence>
<dbReference type="Pfam" id="PF05958">
    <property type="entry name" value="tRNA_U5-meth_tr"/>
    <property type="match status" value="1"/>
</dbReference>
<evidence type="ECO:0000313" key="13">
    <source>
        <dbReference type="EMBL" id="MCE2596216.1"/>
    </source>
</evidence>
<dbReference type="Gene3D" id="2.40.50.140">
    <property type="entry name" value="Nucleic acid-binding proteins"/>
    <property type="match status" value="1"/>
</dbReference>
<feature type="binding site" evidence="9 10">
    <location>
        <position position="306"/>
    </location>
    <ligand>
        <name>S-adenosyl-L-methionine</name>
        <dbReference type="ChEBI" id="CHEBI:59789"/>
    </ligand>
</feature>
<dbReference type="PANTHER" id="PTHR11061">
    <property type="entry name" value="RNA M5U METHYLTRANSFERASE"/>
    <property type="match status" value="1"/>
</dbReference>
<dbReference type="PANTHER" id="PTHR11061:SF49">
    <property type="entry name" value="23S RRNA (URACIL(1939)-C(5))-METHYLTRANSFERASE RLMD"/>
    <property type="match status" value="1"/>
</dbReference>
<evidence type="ECO:0000256" key="4">
    <source>
        <dbReference type="ARBA" id="ARBA00022679"/>
    </source>
</evidence>
<dbReference type="InterPro" id="IPR012340">
    <property type="entry name" value="NA-bd_OB-fold"/>
</dbReference>
<keyword evidence="7 9" id="KW-0408">Iron</keyword>
<accession>A0ABS8WF00</accession>
<dbReference type="GO" id="GO:0008168">
    <property type="term" value="F:methyltransferase activity"/>
    <property type="evidence" value="ECO:0007669"/>
    <property type="project" value="UniProtKB-KW"/>
</dbReference>
<dbReference type="PROSITE" id="PS51687">
    <property type="entry name" value="SAM_MT_RNA_M5U"/>
    <property type="match status" value="1"/>
</dbReference>
<dbReference type="InterPro" id="IPR010280">
    <property type="entry name" value="U5_MeTrfase_fam"/>
</dbReference>
<dbReference type="Proteomes" id="UP001201273">
    <property type="component" value="Unassembled WGS sequence"/>
</dbReference>
<evidence type="ECO:0000256" key="11">
    <source>
        <dbReference type="PROSITE-ProRule" id="PRU10015"/>
    </source>
</evidence>
<feature type="binding site" evidence="9">
    <location>
        <position position="171"/>
    </location>
    <ligand>
        <name>[4Fe-4S] cluster</name>
        <dbReference type="ChEBI" id="CHEBI:49883"/>
    </ligand>
</feature>
<feature type="binding site" evidence="9">
    <location>
        <position position="311"/>
    </location>
    <ligand>
        <name>S-adenosyl-L-methionine</name>
        <dbReference type="ChEBI" id="CHEBI:59789"/>
    </ligand>
</feature>
<feature type="binding site" evidence="9 10">
    <location>
        <position position="277"/>
    </location>
    <ligand>
        <name>S-adenosyl-L-methionine</name>
        <dbReference type="ChEBI" id="CHEBI:59789"/>
    </ligand>
</feature>
<dbReference type="PROSITE" id="PS01230">
    <property type="entry name" value="TRMA_1"/>
    <property type="match status" value="1"/>
</dbReference>
<proteinExistence type="inferred from homology"/>
<reference evidence="13 14" key="1">
    <citation type="journal article" date="2022" name="Environ. Microbiol. Rep.">
        <title>Eco-phylogenetic analyses reveal divergent evolution of vitamin B12 metabolism in the marine bacterial family 'Psychromonadaceae'.</title>
        <authorList>
            <person name="Jin X."/>
            <person name="Yang Y."/>
            <person name="Cao H."/>
            <person name="Gao B."/>
            <person name="Zhao Z."/>
        </authorList>
    </citation>
    <scope>NUCLEOTIDE SEQUENCE [LARGE SCALE GENOMIC DNA]</scope>
    <source>
        <strain evidence="13 14">MKS20</strain>
    </source>
</reference>
<evidence type="ECO:0000256" key="2">
    <source>
        <dbReference type="ARBA" id="ARBA00022552"/>
    </source>
</evidence>
<evidence type="ECO:0000256" key="5">
    <source>
        <dbReference type="ARBA" id="ARBA00022691"/>
    </source>
</evidence>
<dbReference type="EC" id="2.1.1.190" evidence="9"/>
<dbReference type="HAMAP" id="MF_01010">
    <property type="entry name" value="23SrRNA_methyltr_RlmD"/>
    <property type="match status" value="1"/>
</dbReference>
<dbReference type="SUPFAM" id="SSF50249">
    <property type="entry name" value="Nucleic acid-binding proteins"/>
    <property type="match status" value="1"/>
</dbReference>
<evidence type="ECO:0000256" key="1">
    <source>
        <dbReference type="ARBA" id="ARBA00022485"/>
    </source>
</evidence>
<keyword evidence="4 9" id="KW-0808">Transferase</keyword>